<sequence>MPATGTLGVIGVDGAALEGGEGGFDKARLVQGVAVDRHLHVIEVGNGQAVVDGRRGGAPVFVQLEADGSGFDLFDQRLRQAGVALAGKAHVHRERIGGLKHARHVPRPRSAGGGIGAGGRAGTAADHGGHAAVERFFDLLRADKVDMGVDAACGEDHAFAGDHFGAGADGDGDVGLDIRVAGLADGVDAPVLEAHIGFDDAPVIDNQRIGDQRVDHFTGEQLALPHAVTNHLATAELHFFAVGGEVVLDLNPQLGVGQADLVADGGAEHVGVSLTGDFHG</sequence>
<evidence type="ECO:0000256" key="1">
    <source>
        <dbReference type="SAM" id="MobiDB-lite"/>
    </source>
</evidence>
<feature type="compositionally biased region" description="Basic residues" evidence="1">
    <location>
        <begin position="98"/>
        <end position="107"/>
    </location>
</feature>
<accession>A0A5E6YZR8</accession>
<evidence type="ECO:0000313" key="2">
    <source>
        <dbReference type="EMBL" id="VVN59610.1"/>
    </source>
</evidence>
<evidence type="ECO:0000313" key="3">
    <source>
        <dbReference type="Proteomes" id="UP000326437"/>
    </source>
</evidence>
<dbReference type="EMBL" id="CABVHO010000040">
    <property type="protein sequence ID" value="VVN59610.1"/>
    <property type="molecule type" value="Genomic_DNA"/>
</dbReference>
<name>A0A5E6YZR8_PSEFL</name>
<feature type="compositionally biased region" description="Gly residues" evidence="1">
    <location>
        <begin position="111"/>
        <end position="121"/>
    </location>
</feature>
<organism evidence="2 3">
    <name type="scientific">Pseudomonas fluorescens</name>
    <dbReference type="NCBI Taxonomy" id="294"/>
    <lineage>
        <taxon>Bacteria</taxon>
        <taxon>Pseudomonadati</taxon>
        <taxon>Pseudomonadota</taxon>
        <taxon>Gammaproteobacteria</taxon>
        <taxon>Pseudomonadales</taxon>
        <taxon>Pseudomonadaceae</taxon>
        <taxon>Pseudomonas</taxon>
    </lineage>
</organism>
<reference evidence="2 3" key="1">
    <citation type="submission" date="2019-09" db="EMBL/GenBank/DDBJ databases">
        <authorList>
            <person name="Chandra G."/>
            <person name="Truman W A."/>
        </authorList>
    </citation>
    <scope>NUCLEOTIDE SEQUENCE [LARGE SCALE GENOMIC DNA]</scope>
    <source>
        <strain evidence="2">PS685</strain>
    </source>
</reference>
<dbReference type="Proteomes" id="UP000326437">
    <property type="component" value="Unassembled WGS sequence"/>
</dbReference>
<protein>
    <submittedName>
        <fullName evidence="2">Uncharacterized protein</fullName>
    </submittedName>
</protein>
<dbReference type="AlphaFoldDB" id="A0A5E6YZR8"/>
<feature type="region of interest" description="Disordered" evidence="1">
    <location>
        <begin position="98"/>
        <end position="123"/>
    </location>
</feature>
<gene>
    <name evidence="2" type="ORF">PS685_03171</name>
</gene>
<proteinExistence type="predicted"/>